<keyword evidence="2" id="KW-1185">Reference proteome</keyword>
<gene>
    <name evidence="1" type="ORF">THAOC_33383</name>
</gene>
<dbReference type="AlphaFoldDB" id="K0R587"/>
<dbReference type="Proteomes" id="UP000266841">
    <property type="component" value="Unassembled WGS sequence"/>
</dbReference>
<organism evidence="1 2">
    <name type="scientific">Thalassiosira oceanica</name>
    <name type="common">Marine diatom</name>
    <dbReference type="NCBI Taxonomy" id="159749"/>
    <lineage>
        <taxon>Eukaryota</taxon>
        <taxon>Sar</taxon>
        <taxon>Stramenopiles</taxon>
        <taxon>Ochrophyta</taxon>
        <taxon>Bacillariophyta</taxon>
        <taxon>Coscinodiscophyceae</taxon>
        <taxon>Thalassiosirophycidae</taxon>
        <taxon>Thalassiosirales</taxon>
        <taxon>Thalassiosiraceae</taxon>
        <taxon>Thalassiosira</taxon>
    </lineage>
</organism>
<evidence type="ECO:0000313" key="2">
    <source>
        <dbReference type="Proteomes" id="UP000266841"/>
    </source>
</evidence>
<protein>
    <submittedName>
        <fullName evidence="1">Uncharacterized protein</fullName>
    </submittedName>
</protein>
<reference evidence="1 2" key="1">
    <citation type="journal article" date="2012" name="Genome Biol.">
        <title>Genome and low-iron response of an oceanic diatom adapted to chronic iron limitation.</title>
        <authorList>
            <person name="Lommer M."/>
            <person name="Specht M."/>
            <person name="Roy A.S."/>
            <person name="Kraemer L."/>
            <person name="Andreson R."/>
            <person name="Gutowska M.A."/>
            <person name="Wolf J."/>
            <person name="Bergner S.V."/>
            <person name="Schilhabel M.B."/>
            <person name="Klostermeier U.C."/>
            <person name="Beiko R.G."/>
            <person name="Rosenstiel P."/>
            <person name="Hippler M."/>
            <person name="Laroche J."/>
        </authorList>
    </citation>
    <scope>NUCLEOTIDE SEQUENCE [LARGE SCALE GENOMIC DNA]</scope>
    <source>
        <strain evidence="1 2">CCMP1005</strain>
    </source>
</reference>
<accession>K0R587</accession>
<name>K0R587_THAOC</name>
<comment type="caution">
    <text evidence="1">The sequence shown here is derived from an EMBL/GenBank/DDBJ whole genome shotgun (WGS) entry which is preliminary data.</text>
</comment>
<evidence type="ECO:0000313" key="1">
    <source>
        <dbReference type="EMBL" id="EJK47870.1"/>
    </source>
</evidence>
<proteinExistence type="predicted"/>
<dbReference type="EMBL" id="AGNL01046527">
    <property type="protein sequence ID" value="EJK47870.1"/>
    <property type="molecule type" value="Genomic_DNA"/>
</dbReference>
<sequence length="66" mass="7333">MIEVARSAWKVAHPKALGPGITERASQRPGKARKAIIRRKLDSGLRQKVPFCRQNASNRVVRAELG</sequence>
<feature type="non-terminal residue" evidence="1">
    <location>
        <position position="66"/>
    </location>
</feature>